<protein>
    <submittedName>
        <fullName evidence="1">Uncharacterized protein</fullName>
    </submittedName>
</protein>
<comment type="caution">
    <text evidence="1">The sequence shown here is derived from an EMBL/GenBank/DDBJ whole genome shotgun (WGS) entry which is preliminary data.</text>
</comment>
<dbReference type="InterPro" id="IPR001087">
    <property type="entry name" value="GDSL"/>
</dbReference>
<dbReference type="EMBL" id="MFEK01000010">
    <property type="protein sequence ID" value="OGE78981.1"/>
    <property type="molecule type" value="Genomic_DNA"/>
</dbReference>
<dbReference type="SUPFAM" id="SSF52266">
    <property type="entry name" value="SGNH hydrolase"/>
    <property type="match status" value="1"/>
</dbReference>
<dbReference type="AlphaFoldDB" id="A0A1F5NMS2"/>
<dbReference type="Proteomes" id="UP000176864">
    <property type="component" value="Unassembled WGS sequence"/>
</dbReference>
<organism evidence="1 2">
    <name type="scientific">Candidatus Doudnabacteria bacterium RIFCSPHIGHO2_01_FULL_46_14</name>
    <dbReference type="NCBI Taxonomy" id="1817824"/>
    <lineage>
        <taxon>Bacteria</taxon>
        <taxon>Candidatus Doudnaibacteriota</taxon>
    </lineage>
</organism>
<sequence length="284" mass="32602">MKLNRGLKIAAIGDSVTAGFHISTDVDMFFRMWLAEKNSWFSEIIKRIEKNIPVKAHNFSSAGSKLADKIFGHFLDKLFHIKNMETQTSELLALGEFPDMTVVWIGHNDLNWLIKKDHDFVKIIANFREDFQKQLERLCQRAVKENKRAVIIVLGFISIRALFQIREMAGTAKEQNPALFPHFEKGYKMFPAMRPEYKEHTVKLADMMNKELERGAGFCENQYGGGKLRIVYSDILSRLSADSLEHVTTIDGWHPSAEGQRELADCVWPLVKEQLEFLGLSARL</sequence>
<name>A0A1F5NMS2_9BACT</name>
<proteinExistence type="predicted"/>
<reference evidence="1 2" key="1">
    <citation type="journal article" date="2016" name="Nat. Commun.">
        <title>Thousands of microbial genomes shed light on interconnected biogeochemical processes in an aquifer system.</title>
        <authorList>
            <person name="Anantharaman K."/>
            <person name="Brown C.T."/>
            <person name="Hug L.A."/>
            <person name="Sharon I."/>
            <person name="Castelle C.J."/>
            <person name="Probst A.J."/>
            <person name="Thomas B.C."/>
            <person name="Singh A."/>
            <person name="Wilkins M.J."/>
            <person name="Karaoz U."/>
            <person name="Brodie E.L."/>
            <person name="Williams K.H."/>
            <person name="Hubbard S.S."/>
            <person name="Banfield J.F."/>
        </authorList>
    </citation>
    <scope>NUCLEOTIDE SEQUENCE [LARGE SCALE GENOMIC DNA]</scope>
</reference>
<dbReference type="STRING" id="1817824.A2751_00765"/>
<evidence type="ECO:0000313" key="2">
    <source>
        <dbReference type="Proteomes" id="UP000176864"/>
    </source>
</evidence>
<accession>A0A1F5NMS2</accession>
<dbReference type="InterPro" id="IPR036514">
    <property type="entry name" value="SGNH_hydro_sf"/>
</dbReference>
<dbReference type="CDD" id="cd00229">
    <property type="entry name" value="SGNH_hydrolase"/>
    <property type="match status" value="1"/>
</dbReference>
<evidence type="ECO:0000313" key="1">
    <source>
        <dbReference type="EMBL" id="OGE78981.1"/>
    </source>
</evidence>
<dbReference type="Gene3D" id="3.40.50.1110">
    <property type="entry name" value="SGNH hydrolase"/>
    <property type="match status" value="1"/>
</dbReference>
<dbReference type="Pfam" id="PF00657">
    <property type="entry name" value="Lipase_GDSL"/>
    <property type="match status" value="1"/>
</dbReference>
<dbReference type="GO" id="GO:0016788">
    <property type="term" value="F:hydrolase activity, acting on ester bonds"/>
    <property type="evidence" value="ECO:0007669"/>
    <property type="project" value="InterPro"/>
</dbReference>
<gene>
    <name evidence="1" type="ORF">A2751_00765</name>
</gene>